<dbReference type="Proteomes" id="UP000053259">
    <property type="component" value="Unassembled WGS sequence"/>
</dbReference>
<dbReference type="STRING" id="253628.A0A0D2ARB6"/>
<dbReference type="InterPro" id="IPR026555">
    <property type="entry name" value="NSL3/Tex30"/>
</dbReference>
<evidence type="ECO:0000313" key="4">
    <source>
        <dbReference type="Proteomes" id="UP000053259"/>
    </source>
</evidence>
<dbReference type="HOGENOM" id="CLU_053551_1_0_1"/>
<feature type="domain" description="KANL3/Tex30 alpha/beta hydrolase-like" evidence="2">
    <location>
        <begin position="125"/>
        <end position="242"/>
    </location>
</feature>
<dbReference type="RefSeq" id="XP_016218874.1">
    <property type="nucleotide sequence ID" value="XM_016353721.1"/>
</dbReference>
<keyword evidence="4" id="KW-1185">Reference proteome</keyword>
<dbReference type="EMBL" id="KN847530">
    <property type="protein sequence ID" value="KIW09005.1"/>
    <property type="molecule type" value="Genomic_DNA"/>
</dbReference>
<dbReference type="Pfam" id="PF20408">
    <property type="entry name" value="Abhydrolase_11"/>
    <property type="match status" value="1"/>
</dbReference>
<evidence type="ECO:0000313" key="3">
    <source>
        <dbReference type="EMBL" id="KIW09005.1"/>
    </source>
</evidence>
<dbReference type="InParanoid" id="A0A0D2ARB6"/>
<proteinExistence type="predicted"/>
<sequence length="298" mass="32696">MMKRKRGQAQPPKQTGDEAKNVVGGLKDQTGNLRSTDEDSTNRGVHQLKIPFNEKDIICERHSGTNSTDGRVSLIFTHGAGGGIENPATKDFVSGFASVAADDVVCFQGSMNLSHRTKLFHAVMNDQGRAVGFGGRSMGSRAAVIAATECEVDQRPEVLVLVSYPLSAGMGSKKKKVEGDPRKQILVDLPSNVDVLFIIGSEDDMCDLKQLNRVRQEMKAASWLMEVKGADHGMSLKVRAGIQPLRFRTGALAAEWMRGRDEINQYCAVEWNKDDAEIVVSGWTFKDADNTSKKRQKK</sequence>
<dbReference type="GeneID" id="27308875"/>
<dbReference type="VEuPathDB" id="FungiDB:PV09_00902"/>
<feature type="region of interest" description="Disordered" evidence="1">
    <location>
        <begin position="1"/>
        <end position="44"/>
    </location>
</feature>
<reference evidence="3 4" key="1">
    <citation type="submission" date="2015-01" db="EMBL/GenBank/DDBJ databases">
        <title>The Genome Sequence of Ochroconis gallopava CBS43764.</title>
        <authorList>
            <consortium name="The Broad Institute Genomics Platform"/>
            <person name="Cuomo C."/>
            <person name="de Hoog S."/>
            <person name="Gorbushina A."/>
            <person name="Stielow B."/>
            <person name="Teixiera M."/>
            <person name="Abouelleil A."/>
            <person name="Chapman S.B."/>
            <person name="Priest M."/>
            <person name="Young S.K."/>
            <person name="Wortman J."/>
            <person name="Nusbaum C."/>
            <person name="Birren B."/>
        </authorList>
    </citation>
    <scope>NUCLEOTIDE SEQUENCE [LARGE SCALE GENOMIC DNA]</scope>
    <source>
        <strain evidence="3 4">CBS 43764</strain>
    </source>
</reference>
<dbReference type="InterPro" id="IPR029058">
    <property type="entry name" value="AB_hydrolase_fold"/>
</dbReference>
<dbReference type="Gene3D" id="3.40.50.1820">
    <property type="entry name" value="alpha/beta hydrolase"/>
    <property type="match status" value="1"/>
</dbReference>
<evidence type="ECO:0000256" key="1">
    <source>
        <dbReference type="SAM" id="MobiDB-lite"/>
    </source>
</evidence>
<accession>A0A0D2ARB6</accession>
<gene>
    <name evidence="3" type="ORF">PV09_00902</name>
</gene>
<protein>
    <recommendedName>
        <fullName evidence="2">KANL3/Tex30 alpha/beta hydrolase-like domain-containing protein</fullName>
    </recommendedName>
</protein>
<organism evidence="3 4">
    <name type="scientific">Verruconis gallopava</name>
    <dbReference type="NCBI Taxonomy" id="253628"/>
    <lineage>
        <taxon>Eukaryota</taxon>
        <taxon>Fungi</taxon>
        <taxon>Dikarya</taxon>
        <taxon>Ascomycota</taxon>
        <taxon>Pezizomycotina</taxon>
        <taxon>Dothideomycetes</taxon>
        <taxon>Pleosporomycetidae</taxon>
        <taxon>Venturiales</taxon>
        <taxon>Sympoventuriaceae</taxon>
        <taxon>Verruconis</taxon>
    </lineage>
</organism>
<dbReference type="SUPFAM" id="SSF53474">
    <property type="entry name" value="alpha/beta-Hydrolases"/>
    <property type="match status" value="1"/>
</dbReference>
<dbReference type="InterPro" id="IPR046879">
    <property type="entry name" value="KANL3/Tex30_Abhydrolase"/>
</dbReference>
<name>A0A0D2ARB6_9PEZI</name>
<dbReference type="PANTHER" id="PTHR13136:SF11">
    <property type="entry name" value="TESTIS-EXPRESSED PROTEIN 30"/>
    <property type="match status" value="1"/>
</dbReference>
<evidence type="ECO:0000259" key="2">
    <source>
        <dbReference type="Pfam" id="PF20408"/>
    </source>
</evidence>
<dbReference type="AlphaFoldDB" id="A0A0D2ARB6"/>
<dbReference type="OrthoDB" id="6415022at2759"/>
<dbReference type="PANTHER" id="PTHR13136">
    <property type="entry name" value="TESTIS DEVELOPMENT PROTEIN PRTD"/>
    <property type="match status" value="1"/>
</dbReference>